<dbReference type="GO" id="GO:0016020">
    <property type="term" value="C:membrane"/>
    <property type="evidence" value="ECO:0007669"/>
    <property type="project" value="InterPro"/>
</dbReference>
<dbReference type="RefSeq" id="WP_035807503.1">
    <property type="nucleotide sequence ID" value="NZ_CCSE01000001.1"/>
</dbReference>
<dbReference type="GO" id="GO:0005506">
    <property type="term" value="F:iron ion binding"/>
    <property type="evidence" value="ECO:0007669"/>
    <property type="project" value="InterPro"/>
</dbReference>
<dbReference type="SUPFAM" id="SSF46626">
    <property type="entry name" value="Cytochrome c"/>
    <property type="match status" value="1"/>
</dbReference>
<evidence type="ECO:0000259" key="9">
    <source>
        <dbReference type="PROSITE" id="PS51007"/>
    </source>
</evidence>
<dbReference type="AlphaFoldDB" id="A0A078M2H8"/>
<dbReference type="PANTHER" id="PTHR37823">
    <property type="entry name" value="CYTOCHROME C-553-LIKE"/>
    <property type="match status" value="1"/>
</dbReference>
<feature type="chain" id="PRO_5039527880" evidence="8">
    <location>
        <begin position="21"/>
        <end position="112"/>
    </location>
</feature>
<evidence type="ECO:0000256" key="8">
    <source>
        <dbReference type="SAM" id="SignalP"/>
    </source>
</evidence>
<keyword evidence="5 7" id="KW-0408">Iron</keyword>
<keyword evidence="8" id="KW-0732">Signal</keyword>
<evidence type="ECO:0000256" key="7">
    <source>
        <dbReference type="PIRSR" id="PIRSR000025-2"/>
    </source>
</evidence>
<evidence type="ECO:0000313" key="10">
    <source>
        <dbReference type="EMBL" id="CDZ99066.1"/>
    </source>
</evidence>
<proteinExistence type="predicted"/>
<evidence type="ECO:0000256" key="1">
    <source>
        <dbReference type="ARBA" id="ARBA00022448"/>
    </source>
</evidence>
<reference evidence="10 11" key="1">
    <citation type="submission" date="2014-07" db="EMBL/GenBank/DDBJ databases">
        <authorList>
            <person name="Urmite Genomes Urmite Genomes"/>
        </authorList>
    </citation>
    <scope>NUCLEOTIDE SEQUENCE [LARGE SCALE GENOMIC DNA]</scope>
    <source>
        <strain evidence="10 11">13MG44_air</strain>
    </source>
</reference>
<dbReference type="HOGENOM" id="CLU_134966_2_0_9"/>
<dbReference type="PROSITE" id="PS51007">
    <property type="entry name" value="CYTC"/>
    <property type="match status" value="1"/>
</dbReference>
<keyword evidence="11" id="KW-1185">Reference proteome</keyword>
<dbReference type="eggNOG" id="COG2010">
    <property type="taxonomic scope" value="Bacteria"/>
</dbReference>
<feature type="domain" description="Cytochrome c" evidence="9">
    <location>
        <begin position="37"/>
        <end position="112"/>
    </location>
</feature>
<dbReference type="PROSITE" id="PS51257">
    <property type="entry name" value="PROKAR_LIPOPROTEIN"/>
    <property type="match status" value="1"/>
</dbReference>
<dbReference type="InterPro" id="IPR009056">
    <property type="entry name" value="Cyt_c-like_dom"/>
</dbReference>
<sequence>MKKMLLTAGFSMVLLLGACGGNEENSEEARVPGAGQASAEDGEAVYRASSCFSCHGADLEGASGPNLQEVGSRLDREQIRTIIVDGTNVMPGGMVEDPKDLDALVEWLSEQK</sequence>
<keyword evidence="3 7" id="KW-0479">Metal-binding</keyword>
<dbReference type="Gene3D" id="1.10.760.10">
    <property type="entry name" value="Cytochrome c-like domain"/>
    <property type="match status" value="1"/>
</dbReference>
<feature type="binding site" description="covalent" evidence="6">
    <location>
        <position position="51"/>
    </location>
    <ligand>
        <name>heme c</name>
        <dbReference type="ChEBI" id="CHEBI:61717"/>
    </ligand>
</feature>
<dbReference type="GO" id="GO:0020037">
    <property type="term" value="F:heme binding"/>
    <property type="evidence" value="ECO:0007669"/>
    <property type="project" value="InterPro"/>
</dbReference>
<feature type="signal peptide" evidence="8">
    <location>
        <begin position="1"/>
        <end position="20"/>
    </location>
</feature>
<evidence type="ECO:0000256" key="6">
    <source>
        <dbReference type="PIRSR" id="PIRSR000025-1"/>
    </source>
</evidence>
<keyword evidence="2 6" id="KW-0349">Heme</keyword>
<dbReference type="PANTHER" id="PTHR37823:SF4">
    <property type="entry name" value="MENAQUINOL-CYTOCHROME C REDUCTASE CYTOCHROME B_C SUBUNIT"/>
    <property type="match status" value="1"/>
</dbReference>
<dbReference type="Proteomes" id="UP000044136">
    <property type="component" value="Unassembled WGS sequence"/>
</dbReference>
<keyword evidence="4" id="KW-0249">Electron transport</keyword>
<dbReference type="PIRSF" id="PIRSF000025">
    <property type="entry name" value="Cytc_Bsub_c550"/>
    <property type="match status" value="1"/>
</dbReference>
<dbReference type="InterPro" id="IPR012218">
    <property type="entry name" value="Cyt_c_BACSU-c550-type"/>
</dbReference>
<protein>
    <submittedName>
        <fullName evidence="10">Cytochrome c-551</fullName>
    </submittedName>
</protein>
<evidence type="ECO:0000256" key="2">
    <source>
        <dbReference type="ARBA" id="ARBA00022617"/>
    </source>
</evidence>
<organism evidence="10 11">
    <name type="scientific">Jeotgalicoccus saudimassiliensis</name>
    <dbReference type="NCBI Taxonomy" id="1461582"/>
    <lineage>
        <taxon>Bacteria</taxon>
        <taxon>Bacillati</taxon>
        <taxon>Bacillota</taxon>
        <taxon>Bacilli</taxon>
        <taxon>Bacillales</taxon>
        <taxon>Staphylococcaceae</taxon>
        <taxon>Jeotgalicoccus</taxon>
    </lineage>
</organism>
<feature type="binding site" description="axial binding residue" evidence="7">
    <location>
        <position position="55"/>
    </location>
    <ligand>
        <name>heme c</name>
        <dbReference type="ChEBI" id="CHEBI:61717"/>
    </ligand>
    <ligandPart>
        <name>Fe</name>
        <dbReference type="ChEBI" id="CHEBI:18248"/>
    </ligandPart>
</feature>
<dbReference type="Pfam" id="PF13442">
    <property type="entry name" value="Cytochrome_CBB3"/>
    <property type="match status" value="1"/>
</dbReference>
<keyword evidence="1" id="KW-0813">Transport</keyword>
<evidence type="ECO:0000313" key="11">
    <source>
        <dbReference type="Proteomes" id="UP000044136"/>
    </source>
</evidence>
<dbReference type="EMBL" id="CCSE01000001">
    <property type="protein sequence ID" value="CDZ99066.1"/>
    <property type="molecule type" value="Genomic_DNA"/>
</dbReference>
<evidence type="ECO:0000256" key="5">
    <source>
        <dbReference type="ARBA" id="ARBA00023004"/>
    </source>
</evidence>
<dbReference type="GO" id="GO:0009055">
    <property type="term" value="F:electron transfer activity"/>
    <property type="evidence" value="ECO:0007669"/>
    <property type="project" value="InterPro"/>
</dbReference>
<dbReference type="STRING" id="1461582.BN1048_00185"/>
<evidence type="ECO:0000256" key="3">
    <source>
        <dbReference type="ARBA" id="ARBA00022723"/>
    </source>
</evidence>
<feature type="binding site" description="axial binding residue" evidence="7">
    <location>
        <position position="90"/>
    </location>
    <ligand>
        <name>heme c</name>
        <dbReference type="ChEBI" id="CHEBI:61717"/>
    </ligand>
    <ligandPart>
        <name>Fe</name>
        <dbReference type="ChEBI" id="CHEBI:18248"/>
    </ligandPart>
</feature>
<dbReference type="InterPro" id="IPR036909">
    <property type="entry name" value="Cyt_c-like_dom_sf"/>
</dbReference>
<comment type="PTM">
    <text evidence="6">Binds 1 heme c group covalently per subunit.</text>
</comment>
<feature type="binding site" description="covalent" evidence="6">
    <location>
        <position position="54"/>
    </location>
    <ligand>
        <name>heme c</name>
        <dbReference type="ChEBI" id="CHEBI:61717"/>
    </ligand>
</feature>
<gene>
    <name evidence="10" type="primary">cccB</name>
    <name evidence="10" type="ORF">BN1048_00185</name>
</gene>
<name>A0A078M2H8_9STAP</name>
<evidence type="ECO:0000256" key="4">
    <source>
        <dbReference type="ARBA" id="ARBA00022982"/>
    </source>
</evidence>
<dbReference type="InterPro" id="IPR051811">
    <property type="entry name" value="Cytochrome_c550/c551-like"/>
</dbReference>
<accession>A0A078M2H8</accession>